<comment type="caution">
    <text evidence="3">The sequence shown here is derived from an EMBL/GenBank/DDBJ whole genome shotgun (WGS) entry which is preliminary data.</text>
</comment>
<name>A0A066XHF6_COLSU</name>
<feature type="compositionally biased region" description="Basic and acidic residues" evidence="1">
    <location>
        <begin position="88"/>
        <end position="102"/>
    </location>
</feature>
<keyword evidence="2" id="KW-0812">Transmembrane</keyword>
<keyword evidence="4" id="KW-1185">Reference proteome</keyword>
<protein>
    <submittedName>
        <fullName evidence="3">Uncharacterized protein</fullName>
    </submittedName>
</protein>
<accession>A0A066XHF6</accession>
<dbReference type="HOGENOM" id="CLU_556685_0_0_1"/>
<reference evidence="4" key="1">
    <citation type="journal article" date="2014" name="Genome Announc.">
        <title>Draft genome sequence of Colletotrichum sublineola, a destructive pathogen of cultivated sorghum.</title>
        <authorList>
            <person name="Baroncelli R."/>
            <person name="Sanz-Martin J.M."/>
            <person name="Rech G.E."/>
            <person name="Sukno S.A."/>
            <person name="Thon M.R."/>
        </authorList>
    </citation>
    <scope>NUCLEOTIDE SEQUENCE [LARGE SCALE GENOMIC DNA]</scope>
    <source>
        <strain evidence="4">TX430BB</strain>
    </source>
</reference>
<sequence length="490" mass="53264">MGEPGLAHKDKQKDWGWKCLFLGRRGALGNLHVDSAGAHAAFLLRRGRRRRCLLLVIFILLVVILFLVVVRLLVVVHFARRGSLGSDGRADRSGCRRGADNQRRRHRARRHGLGLGGPVGVQPALDLFHIVVRLEFGHVLDARLDRVFVGYTSDSSANVNPIKTYAIEYDPCTGEGVDREIAGVNVPNTEARNKFEYRIKATQNDQYAREYRIVAGTGTLTTKNGIVAGQYVMPVSEWIQPEDSVPGRPPSPHDFRSYSFLTKGLGRDANGQLWVPLNPFPQTGATVFDNSKCAPATGTGTGTGTGNTPITAKYKDVVTMTAYSWVTSQSGTLSVDCQSNSTDDNTVWMKISYANKDGITSNLNMTSAGKGLWKFSSNRVKQPTTGSVVCRSGLGGSASRERAITRYVELNAVLPGNLANKPEAVDRADGRIEHSRARRRAEAVARSSAAAVGTPRGRAADDHGQRRGCAPREVSVALYAIDGVLLAQNR</sequence>
<evidence type="ECO:0000256" key="1">
    <source>
        <dbReference type="SAM" id="MobiDB-lite"/>
    </source>
</evidence>
<organism evidence="3 4">
    <name type="scientific">Colletotrichum sublineola</name>
    <name type="common">Sorghum anthracnose fungus</name>
    <dbReference type="NCBI Taxonomy" id="1173701"/>
    <lineage>
        <taxon>Eukaryota</taxon>
        <taxon>Fungi</taxon>
        <taxon>Dikarya</taxon>
        <taxon>Ascomycota</taxon>
        <taxon>Pezizomycotina</taxon>
        <taxon>Sordariomycetes</taxon>
        <taxon>Hypocreomycetidae</taxon>
        <taxon>Glomerellales</taxon>
        <taxon>Glomerellaceae</taxon>
        <taxon>Colletotrichum</taxon>
        <taxon>Colletotrichum graminicola species complex</taxon>
    </lineage>
</organism>
<evidence type="ECO:0000313" key="4">
    <source>
        <dbReference type="Proteomes" id="UP000027238"/>
    </source>
</evidence>
<keyword evidence="2" id="KW-0472">Membrane</keyword>
<keyword evidence="2" id="KW-1133">Transmembrane helix</keyword>
<feature type="region of interest" description="Disordered" evidence="1">
    <location>
        <begin position="85"/>
        <end position="107"/>
    </location>
</feature>
<dbReference type="eggNOG" id="ENOG502SJ92">
    <property type="taxonomic scope" value="Eukaryota"/>
</dbReference>
<dbReference type="Proteomes" id="UP000027238">
    <property type="component" value="Unassembled WGS sequence"/>
</dbReference>
<dbReference type="OrthoDB" id="2129641at2759"/>
<dbReference type="AlphaFoldDB" id="A0A066XHF6"/>
<evidence type="ECO:0000256" key="2">
    <source>
        <dbReference type="SAM" id="Phobius"/>
    </source>
</evidence>
<feature type="transmembrane region" description="Helical" evidence="2">
    <location>
        <begin position="52"/>
        <end position="74"/>
    </location>
</feature>
<gene>
    <name evidence="3" type="ORF">CSUB01_06490</name>
</gene>
<evidence type="ECO:0000313" key="3">
    <source>
        <dbReference type="EMBL" id="KDN65161.1"/>
    </source>
</evidence>
<feature type="region of interest" description="Disordered" evidence="1">
    <location>
        <begin position="441"/>
        <end position="467"/>
    </location>
</feature>
<proteinExistence type="predicted"/>
<dbReference type="EMBL" id="JMSE01001056">
    <property type="protein sequence ID" value="KDN65161.1"/>
    <property type="molecule type" value="Genomic_DNA"/>
</dbReference>